<organism evidence="1">
    <name type="scientific">Chromera velia CCMP2878</name>
    <dbReference type="NCBI Taxonomy" id="1169474"/>
    <lineage>
        <taxon>Eukaryota</taxon>
        <taxon>Sar</taxon>
        <taxon>Alveolata</taxon>
        <taxon>Colpodellida</taxon>
        <taxon>Chromeraceae</taxon>
        <taxon>Chromera</taxon>
    </lineage>
</organism>
<proteinExistence type="predicted"/>
<evidence type="ECO:0000313" key="1">
    <source>
        <dbReference type="EMBL" id="CEM22639.1"/>
    </source>
</evidence>
<gene>
    <name evidence="1" type="ORF">Cvel_20033</name>
</gene>
<dbReference type="AlphaFoldDB" id="A0A0G4G421"/>
<accession>A0A0G4G421</accession>
<reference evidence="1" key="1">
    <citation type="submission" date="2014-11" db="EMBL/GenBank/DDBJ databases">
        <authorList>
            <person name="Otto D Thomas"/>
            <person name="Naeem Raeece"/>
        </authorList>
    </citation>
    <scope>NUCLEOTIDE SEQUENCE</scope>
</reference>
<dbReference type="EMBL" id="CDMZ01000848">
    <property type="protein sequence ID" value="CEM22639.1"/>
    <property type="molecule type" value="Genomic_DNA"/>
</dbReference>
<name>A0A0G4G421_9ALVE</name>
<sequence>MPDQGVIVRAQCGGIAARPAATSLERPAPRHVKLRGTTHATLLHRRQPAVCPPERKGDCGMHEEPLLRRRASGRFVGGGSRWECLQIDLKVDFGGGTFEREVPVWQPAFLQGSLDPRRLTAAQKTPFLTAMQELKTRGYALPNGAFVRACDLILGEEEVESVPSPYEVASKAWEWGASTTQPPEGAHTHPLIRRGSLSGEGGTATIKQLQKHLESPLFAPEETDNRALDWHTFEMATVCASLTSYGGVSGAGIWALFRALSLGDLRRGLLGIWMSSGNPCSVSDSTYRFVPLCAFLERQQNGDATWRSGVTRMNHEEAALSS</sequence>
<dbReference type="VEuPathDB" id="CryptoDB:Cvel_20033"/>
<protein>
    <submittedName>
        <fullName evidence="1">Uncharacterized protein</fullName>
    </submittedName>
</protein>